<evidence type="ECO:0000313" key="2">
    <source>
        <dbReference type="Proteomes" id="UP000019276"/>
    </source>
</evidence>
<evidence type="ECO:0000313" key="1">
    <source>
        <dbReference type="EMBL" id="EWH11714.1"/>
    </source>
</evidence>
<sequence length="67" mass="7434">MKRPNTLILIVGCFLLLSSKLIAKTIDFDAQYPFATGWKLISNINHAIKNADAGALRRLCARSRCAE</sequence>
<keyword evidence="2" id="KW-1185">Reference proteome</keyword>
<organism evidence="1 2">
    <name type="scientific">Catenovulum agarivorans DS-2</name>
    <dbReference type="NCBI Taxonomy" id="1328313"/>
    <lineage>
        <taxon>Bacteria</taxon>
        <taxon>Pseudomonadati</taxon>
        <taxon>Pseudomonadota</taxon>
        <taxon>Gammaproteobacteria</taxon>
        <taxon>Alteromonadales</taxon>
        <taxon>Alteromonadaceae</taxon>
        <taxon>Catenovulum</taxon>
    </lineage>
</organism>
<dbReference type="AlphaFoldDB" id="W7QFM3"/>
<dbReference type="Proteomes" id="UP000019276">
    <property type="component" value="Unassembled WGS sequence"/>
</dbReference>
<dbReference type="EMBL" id="ARZY01000003">
    <property type="protein sequence ID" value="EWH11714.1"/>
    <property type="molecule type" value="Genomic_DNA"/>
</dbReference>
<accession>W7QFM3</accession>
<dbReference type="RefSeq" id="WP_035013110.1">
    <property type="nucleotide sequence ID" value="NZ_ARZY01000003.1"/>
</dbReference>
<name>W7QFM3_9ALTE</name>
<protein>
    <submittedName>
        <fullName evidence="1">Uncharacterized protein</fullName>
    </submittedName>
</protein>
<comment type="caution">
    <text evidence="1">The sequence shown here is derived from an EMBL/GenBank/DDBJ whole genome shotgun (WGS) entry which is preliminary data.</text>
</comment>
<proteinExistence type="predicted"/>
<dbReference type="OrthoDB" id="1345084at2"/>
<reference evidence="1 2" key="1">
    <citation type="journal article" date="2014" name="Genome Announc.">
        <title>Draft Genome Sequence of the Agar-Degrading Bacterium Catenovulum sp. Strain DS-2, Isolated from Intestines of Haliotis diversicolor.</title>
        <authorList>
            <person name="Shan D."/>
            <person name="Li X."/>
            <person name="Gu Z."/>
            <person name="Wei G."/>
            <person name="Gao Z."/>
            <person name="Shao Z."/>
        </authorList>
    </citation>
    <scope>NUCLEOTIDE SEQUENCE [LARGE SCALE GENOMIC DNA]</scope>
    <source>
        <strain evidence="1 2">DS-2</strain>
    </source>
</reference>
<dbReference type="STRING" id="1328313.DS2_02785"/>
<gene>
    <name evidence="1" type="ORF">DS2_02785</name>
</gene>